<evidence type="ECO:0000313" key="1">
    <source>
        <dbReference type="EMBL" id="GLB43533.1"/>
    </source>
</evidence>
<protein>
    <submittedName>
        <fullName evidence="1">Uncharacterized protein</fullName>
    </submittedName>
</protein>
<dbReference type="Proteomes" id="UP001063166">
    <property type="component" value="Unassembled WGS sequence"/>
</dbReference>
<organism evidence="1 2">
    <name type="scientific">Lyophyllum shimeji</name>
    <name type="common">Hon-shimeji</name>
    <name type="synonym">Tricholoma shimeji</name>
    <dbReference type="NCBI Taxonomy" id="47721"/>
    <lineage>
        <taxon>Eukaryota</taxon>
        <taxon>Fungi</taxon>
        <taxon>Dikarya</taxon>
        <taxon>Basidiomycota</taxon>
        <taxon>Agaricomycotina</taxon>
        <taxon>Agaricomycetes</taxon>
        <taxon>Agaricomycetidae</taxon>
        <taxon>Agaricales</taxon>
        <taxon>Tricholomatineae</taxon>
        <taxon>Lyophyllaceae</taxon>
        <taxon>Lyophyllum</taxon>
    </lineage>
</organism>
<evidence type="ECO:0000313" key="2">
    <source>
        <dbReference type="Proteomes" id="UP001063166"/>
    </source>
</evidence>
<keyword evidence="2" id="KW-1185">Reference proteome</keyword>
<dbReference type="EMBL" id="BRPK01000014">
    <property type="protein sequence ID" value="GLB43533.1"/>
    <property type="molecule type" value="Genomic_DNA"/>
</dbReference>
<gene>
    <name evidence="1" type="ORF">LshimejAT787_1400450</name>
</gene>
<sequence>MTCITLPDQSAASNSKFEDRSIVDVGRHYWPLPLPLLFMRPPTREPRDGYKKRDFVCGAQQNKSLEVRSIRNVITSDTGLERAAPARQARANGSCLICPSCLER</sequence>
<proteinExistence type="predicted"/>
<name>A0A9P3PXS7_LYOSH</name>
<dbReference type="AlphaFoldDB" id="A0A9P3PXS7"/>
<reference evidence="1" key="1">
    <citation type="submission" date="2022-07" db="EMBL/GenBank/DDBJ databases">
        <title>The genome of Lyophyllum shimeji provides insight into the initial evolution of ectomycorrhizal fungal genome.</title>
        <authorList>
            <person name="Kobayashi Y."/>
            <person name="Shibata T."/>
            <person name="Hirakawa H."/>
            <person name="Shigenobu S."/>
            <person name="Nishiyama T."/>
            <person name="Yamada A."/>
            <person name="Hasebe M."/>
            <person name="Kawaguchi M."/>
        </authorList>
    </citation>
    <scope>NUCLEOTIDE SEQUENCE</scope>
    <source>
        <strain evidence="1">AT787</strain>
    </source>
</reference>
<accession>A0A9P3PXS7</accession>
<comment type="caution">
    <text evidence="1">The sequence shown here is derived from an EMBL/GenBank/DDBJ whole genome shotgun (WGS) entry which is preliminary data.</text>
</comment>